<dbReference type="GO" id="GO:0007229">
    <property type="term" value="P:integrin-mediated signaling pathway"/>
    <property type="evidence" value="ECO:0007669"/>
    <property type="project" value="UniProtKB-KW"/>
</dbReference>
<dbReference type="Gene3D" id="2.20.100.10">
    <property type="entry name" value="Thrombospondin type-1 (TSP1) repeat"/>
    <property type="match status" value="2"/>
</dbReference>
<dbReference type="Proteomes" id="UP000296049">
    <property type="component" value="Unassembled WGS sequence"/>
</dbReference>
<evidence type="ECO:0000256" key="5">
    <source>
        <dbReference type="SAM" id="SignalP"/>
    </source>
</evidence>
<protein>
    <submittedName>
        <fullName evidence="7">A disintegrin and metalloproteinase with thrombospondin motifs 9</fullName>
    </submittedName>
</protein>
<dbReference type="GO" id="GO:0008270">
    <property type="term" value="F:zinc ion binding"/>
    <property type="evidence" value="ECO:0007669"/>
    <property type="project" value="InterPro"/>
</dbReference>
<dbReference type="PROSITE" id="PS51046">
    <property type="entry name" value="GON"/>
    <property type="match status" value="1"/>
</dbReference>
<dbReference type="GO" id="GO:0004222">
    <property type="term" value="F:metalloendopeptidase activity"/>
    <property type="evidence" value="ECO:0007669"/>
    <property type="project" value="InterPro"/>
</dbReference>
<dbReference type="InterPro" id="IPR000884">
    <property type="entry name" value="TSP1_rpt"/>
</dbReference>
<evidence type="ECO:0000256" key="2">
    <source>
        <dbReference type="ARBA" id="ARBA00022525"/>
    </source>
</evidence>
<dbReference type="PANTHER" id="PTHR13723">
    <property type="entry name" value="ADAMTS A DISINTEGRIN AND METALLOPROTEASE WITH THROMBOSPONDIN MOTIFS PROTEASE"/>
    <property type="match status" value="1"/>
</dbReference>
<name>R0JN59_ANAPL</name>
<feature type="domain" description="GON" evidence="6">
    <location>
        <begin position="190"/>
        <end position="391"/>
    </location>
</feature>
<evidence type="ECO:0000256" key="1">
    <source>
        <dbReference type="ARBA" id="ARBA00004613"/>
    </source>
</evidence>
<dbReference type="EMBL" id="KB743459">
    <property type="protein sequence ID" value="EOA98586.1"/>
    <property type="molecule type" value="Genomic_DNA"/>
</dbReference>
<keyword evidence="4" id="KW-0865">Zymogen</keyword>
<evidence type="ECO:0000256" key="3">
    <source>
        <dbReference type="ARBA" id="ARBA00022723"/>
    </source>
</evidence>
<comment type="subcellular location">
    <subcellularLocation>
        <location evidence="1">Secreted</location>
    </subcellularLocation>
</comment>
<dbReference type="SMART" id="SM00209">
    <property type="entry name" value="TSP1"/>
    <property type="match status" value="3"/>
</dbReference>
<organism evidence="7 8">
    <name type="scientific">Anas platyrhynchos</name>
    <name type="common">Mallard</name>
    <name type="synonym">Anas boschas</name>
    <dbReference type="NCBI Taxonomy" id="8839"/>
    <lineage>
        <taxon>Eukaryota</taxon>
        <taxon>Metazoa</taxon>
        <taxon>Chordata</taxon>
        <taxon>Craniata</taxon>
        <taxon>Vertebrata</taxon>
        <taxon>Euteleostomi</taxon>
        <taxon>Archelosauria</taxon>
        <taxon>Archosauria</taxon>
        <taxon>Dinosauria</taxon>
        <taxon>Saurischia</taxon>
        <taxon>Theropoda</taxon>
        <taxon>Coelurosauria</taxon>
        <taxon>Aves</taxon>
        <taxon>Neognathae</taxon>
        <taxon>Galloanserae</taxon>
        <taxon>Anseriformes</taxon>
        <taxon>Anatidae</taxon>
        <taxon>Anatinae</taxon>
        <taxon>Anas</taxon>
    </lineage>
</organism>
<evidence type="ECO:0000256" key="4">
    <source>
        <dbReference type="ARBA" id="ARBA00023145"/>
    </source>
</evidence>
<dbReference type="GO" id="GO:0006508">
    <property type="term" value="P:proteolysis"/>
    <property type="evidence" value="ECO:0007669"/>
    <property type="project" value="TreeGrafter"/>
</dbReference>
<dbReference type="GO" id="GO:0005576">
    <property type="term" value="C:extracellular region"/>
    <property type="evidence" value="ECO:0007669"/>
    <property type="project" value="UniProtKB-SubCell"/>
</dbReference>
<dbReference type="SUPFAM" id="SSF82895">
    <property type="entry name" value="TSP-1 type 1 repeat"/>
    <property type="match status" value="3"/>
</dbReference>
<proteinExistence type="predicted"/>
<dbReference type="FunFam" id="2.20.100.10:FF:000010">
    <property type="entry name" value="ADAM metallopeptidase with thrombospondin type 1 motif 9"/>
    <property type="match status" value="2"/>
</dbReference>
<evidence type="ECO:0000313" key="7">
    <source>
        <dbReference type="EMBL" id="EOA98586.1"/>
    </source>
</evidence>
<accession>R0JN59</accession>
<evidence type="ECO:0000313" key="8">
    <source>
        <dbReference type="Proteomes" id="UP000296049"/>
    </source>
</evidence>
<dbReference type="Pfam" id="PF08685">
    <property type="entry name" value="GON"/>
    <property type="match status" value="1"/>
</dbReference>
<feature type="chain" id="PRO_5004342776" evidence="5">
    <location>
        <begin position="28"/>
        <end position="576"/>
    </location>
</feature>
<reference evidence="8" key="1">
    <citation type="journal article" date="2013" name="Nat. Genet.">
        <title>The duck genome and transcriptome provide insight into an avian influenza virus reservoir species.</title>
        <authorList>
            <person name="Huang Y."/>
            <person name="Li Y."/>
            <person name="Burt D.W."/>
            <person name="Chen H."/>
            <person name="Zhang Y."/>
            <person name="Qian W."/>
            <person name="Kim H."/>
            <person name="Gan S."/>
            <person name="Zhao Y."/>
            <person name="Li J."/>
            <person name="Yi K."/>
            <person name="Feng H."/>
            <person name="Zhu P."/>
            <person name="Li B."/>
            <person name="Liu Q."/>
            <person name="Fairley S."/>
            <person name="Magor K.E."/>
            <person name="Du Z."/>
            <person name="Hu X."/>
            <person name="Goodman L."/>
            <person name="Tafer H."/>
            <person name="Vignal A."/>
            <person name="Lee T."/>
            <person name="Kim K.W."/>
            <person name="Sheng Z."/>
            <person name="An Y."/>
            <person name="Searle S."/>
            <person name="Herrero J."/>
            <person name="Groenen M.A."/>
            <person name="Crooijmans R.P."/>
            <person name="Faraut T."/>
            <person name="Cai Q."/>
            <person name="Webster R.G."/>
            <person name="Aldridge J.R."/>
            <person name="Warren W.C."/>
            <person name="Bartschat S."/>
            <person name="Kehr S."/>
            <person name="Marz M."/>
            <person name="Stadler P.F."/>
            <person name="Smith J."/>
            <person name="Kraus R.H."/>
            <person name="Zhao Y."/>
            <person name="Ren L."/>
            <person name="Fei J."/>
            <person name="Morisson M."/>
            <person name="Kaiser P."/>
            <person name="Griffin D.K."/>
            <person name="Rao M."/>
            <person name="Pitel F."/>
            <person name="Wang J."/>
            <person name="Li N."/>
        </authorList>
    </citation>
    <scope>NUCLEOTIDE SEQUENCE [LARGE SCALE GENOMIC DNA]</scope>
</reference>
<dbReference type="PROSITE" id="PS50092">
    <property type="entry name" value="TSP1"/>
    <property type="match status" value="3"/>
</dbReference>
<keyword evidence="3" id="KW-0479">Metal-binding</keyword>
<dbReference type="AlphaFoldDB" id="R0JN59"/>
<feature type="signal peptide" evidence="5">
    <location>
        <begin position="1"/>
        <end position="27"/>
    </location>
</feature>
<dbReference type="InterPro" id="IPR012314">
    <property type="entry name" value="Pept_M12B_GON-ADAMTSs"/>
</dbReference>
<keyword evidence="2" id="KW-0964">Secreted</keyword>
<keyword evidence="8" id="KW-1185">Reference proteome</keyword>
<sequence length="576" mass="64554">MDGQRLRAPSCLLVVLGNGLVCVKTCGEASRYRKVVCMDESKQEQSSAYCDASKRPPEIESCQLPPCEYVWITGEWSECSVTCGKGYKQRLVSCSEIYTGKDHYEYGYQNTVNCPGTQPPNIQPCYLGECPVSASWRVGNWGSCSVTCGVGVMHRSVQCLTNDDQLSSLCHADLKPEERRMCHNVHDCELPRSCKDVKSLKGVTDDGEYFLKVKGKTLKVYCSGMQTDSPKEYVTLVNGDAENFSEVYGYRLHNPTECPYNGSRREDCQCRKDYTAAGFSTFSKVRLDLNTMQIITTDLQFARTHDGRPVPYATAGDCYSAAKCPQAARSSQSISIARAVITGSKAQRCSSQSISIARVVITGSKAQNHLVQRWGRFSIDLYGTGLSLTGTAKWLSQGNYAVSEIQKSPPGVLKPLHEMLLLFLPAGWYQSSGKMRWLLWEVYSIVWNRPRCPGVIAMKMQQISRYRQLQPFSASVFLFQRERIHFLYSPNHDQMQKTDHEVLQNLGSYFQYLTNTSKASREMALKEVHPEVANPGKLLPGLSSAARFVQEKEQKALALPARLTPVFSKYFLPVIE</sequence>
<dbReference type="InterPro" id="IPR050439">
    <property type="entry name" value="ADAMTS_ADAMTS-like"/>
</dbReference>
<gene>
    <name evidence="7" type="ORF">Anapl_14501</name>
</gene>
<evidence type="ECO:0000259" key="6">
    <source>
        <dbReference type="PROSITE" id="PS51046"/>
    </source>
</evidence>
<dbReference type="Pfam" id="PF19030">
    <property type="entry name" value="TSP1_ADAMTS"/>
    <property type="match status" value="3"/>
</dbReference>
<dbReference type="PANTHER" id="PTHR13723:SF278">
    <property type="entry name" value="ADAM METALLOPEPTIDASE WITH THROMBOSPONDIN TYPE 1 MOTIF A, ISOFORM B"/>
    <property type="match status" value="1"/>
</dbReference>
<keyword evidence="7" id="KW-0401">Integrin</keyword>
<dbReference type="GO" id="GO:0031012">
    <property type="term" value="C:extracellular matrix"/>
    <property type="evidence" value="ECO:0007669"/>
    <property type="project" value="TreeGrafter"/>
</dbReference>
<dbReference type="InterPro" id="IPR036383">
    <property type="entry name" value="TSP1_rpt_sf"/>
</dbReference>
<keyword evidence="5" id="KW-0732">Signal</keyword>
<dbReference type="GO" id="GO:0030198">
    <property type="term" value="P:extracellular matrix organization"/>
    <property type="evidence" value="ECO:0007669"/>
    <property type="project" value="TreeGrafter"/>
</dbReference>